<comment type="caution">
    <text evidence="1">The sequence shown here is derived from an EMBL/GenBank/DDBJ whole genome shotgun (WGS) entry which is preliminary data.</text>
</comment>
<evidence type="ECO:0000313" key="1">
    <source>
        <dbReference type="EMBL" id="GHD24423.1"/>
    </source>
</evidence>
<sequence>MAGSEADQLSGCILDDPELIGGVTSETFEAVPHLHGRRGVRQICKERHELACICGMSAPDRQLG</sequence>
<name>A0A918XCE6_9ACTN</name>
<dbReference type="Proteomes" id="UP000654947">
    <property type="component" value="Unassembled WGS sequence"/>
</dbReference>
<accession>A0A918XCE6</accession>
<reference evidence="1 2" key="1">
    <citation type="journal article" date="2014" name="Int. J. Syst. Evol. Microbiol.">
        <title>Complete genome sequence of Corynebacterium casei LMG S-19264T (=DSM 44701T), isolated from a smear-ripened cheese.</title>
        <authorList>
            <consortium name="US DOE Joint Genome Institute (JGI-PGF)"/>
            <person name="Walter F."/>
            <person name="Albersmeier A."/>
            <person name="Kalinowski J."/>
            <person name="Ruckert C."/>
        </authorList>
    </citation>
    <scope>NUCLEOTIDE SEQUENCE [LARGE SCALE GENOMIC DNA]</scope>
    <source>
        <strain evidence="1 2">KCTC 19473</strain>
    </source>
</reference>
<proteinExistence type="predicted"/>
<evidence type="ECO:0000313" key="2">
    <source>
        <dbReference type="Proteomes" id="UP000654947"/>
    </source>
</evidence>
<keyword evidence="2" id="KW-1185">Reference proteome</keyword>
<organism evidence="1 2">
    <name type="scientific">Nocardiopsis kunsanensis</name>
    <dbReference type="NCBI Taxonomy" id="141693"/>
    <lineage>
        <taxon>Bacteria</taxon>
        <taxon>Bacillati</taxon>
        <taxon>Actinomycetota</taxon>
        <taxon>Actinomycetes</taxon>
        <taxon>Streptosporangiales</taxon>
        <taxon>Nocardiopsidaceae</taxon>
        <taxon>Nocardiopsis</taxon>
    </lineage>
</organism>
<dbReference type="AlphaFoldDB" id="A0A918XCE6"/>
<dbReference type="EMBL" id="BMXL01000008">
    <property type="protein sequence ID" value="GHD24423.1"/>
    <property type="molecule type" value="Genomic_DNA"/>
</dbReference>
<protein>
    <submittedName>
        <fullName evidence="1">Uncharacterized protein</fullName>
    </submittedName>
</protein>
<gene>
    <name evidence="1" type="ORF">GCM10007147_20420</name>
</gene>